<comment type="caution">
    <text evidence="19">The sequence shown here is derived from an EMBL/GenBank/DDBJ whole genome shotgun (WGS) entry which is preliminary data.</text>
</comment>
<name>A0A098VVW8_9MICR</name>
<evidence type="ECO:0000256" key="1">
    <source>
        <dbReference type="ARBA" id="ARBA00012552"/>
    </source>
</evidence>
<dbReference type="EC" id="3.6.4.13" evidence="1"/>
<dbReference type="PANTHER" id="PTHR47958">
    <property type="entry name" value="ATP-DEPENDENT RNA HELICASE DBP3"/>
    <property type="match status" value="1"/>
</dbReference>
<dbReference type="CDD" id="cd17967">
    <property type="entry name" value="DEADc_DDX3_DDX4"/>
    <property type="match status" value="1"/>
</dbReference>
<evidence type="ECO:0000256" key="12">
    <source>
        <dbReference type="ARBA" id="ARBA00047984"/>
    </source>
</evidence>
<evidence type="ECO:0000256" key="9">
    <source>
        <dbReference type="ARBA" id="ARBA00024397"/>
    </source>
</evidence>
<dbReference type="GO" id="GO:0016787">
    <property type="term" value="F:hydrolase activity"/>
    <property type="evidence" value="ECO:0007669"/>
    <property type="project" value="UniProtKB-KW"/>
</dbReference>
<dbReference type="InterPro" id="IPR044763">
    <property type="entry name" value="Ded1/Dbp1_DEADc"/>
</dbReference>
<dbReference type="InterPro" id="IPR014014">
    <property type="entry name" value="RNA_helicase_DEAD_Q_motif"/>
</dbReference>
<comment type="similarity">
    <text evidence="8">Belongs to the DEAD box helicase family. DDX3/DED1 subfamily.</text>
</comment>
<evidence type="ECO:0000256" key="2">
    <source>
        <dbReference type="ARBA" id="ARBA00022540"/>
    </source>
</evidence>
<feature type="domain" description="Helicase C-terminal" evidence="17">
    <location>
        <begin position="487"/>
        <end position="633"/>
    </location>
</feature>
<dbReference type="InterPro" id="IPR000629">
    <property type="entry name" value="RNA-helicase_DEAD-box_CS"/>
</dbReference>
<dbReference type="PROSITE" id="PS51194">
    <property type="entry name" value="HELICASE_CTER"/>
    <property type="match status" value="1"/>
</dbReference>
<keyword evidence="6 14" id="KW-0067">ATP-binding</keyword>
<feature type="compositionally biased region" description="Low complexity" evidence="15">
    <location>
        <begin position="30"/>
        <end position="43"/>
    </location>
</feature>
<feature type="compositionally biased region" description="Low complexity" evidence="15">
    <location>
        <begin position="1"/>
        <end position="22"/>
    </location>
</feature>
<evidence type="ECO:0000256" key="4">
    <source>
        <dbReference type="ARBA" id="ARBA00022801"/>
    </source>
</evidence>
<dbReference type="SMART" id="SM00487">
    <property type="entry name" value="DEXDc"/>
    <property type="match status" value="1"/>
</dbReference>
<dbReference type="AlphaFoldDB" id="A0A098VVW8"/>
<evidence type="ECO:0000256" key="13">
    <source>
        <dbReference type="PROSITE-ProRule" id="PRU00552"/>
    </source>
</evidence>
<dbReference type="PROSITE" id="PS51195">
    <property type="entry name" value="Q_MOTIF"/>
    <property type="match status" value="1"/>
</dbReference>
<evidence type="ECO:0000259" key="16">
    <source>
        <dbReference type="PROSITE" id="PS51192"/>
    </source>
</evidence>
<dbReference type="Pfam" id="PF00271">
    <property type="entry name" value="Helicase_C"/>
    <property type="match status" value="1"/>
</dbReference>
<dbReference type="InterPro" id="IPR001650">
    <property type="entry name" value="Helicase_C-like"/>
</dbReference>
<keyword evidence="20" id="KW-1185">Reference proteome</keyword>
<feature type="short sequence motif" description="Q motif" evidence="13">
    <location>
        <begin position="240"/>
        <end position="268"/>
    </location>
</feature>
<dbReference type="Pfam" id="PF00270">
    <property type="entry name" value="DEAD"/>
    <property type="match status" value="1"/>
</dbReference>
<feature type="region of interest" description="Disordered" evidence="15">
    <location>
        <begin position="640"/>
        <end position="724"/>
    </location>
</feature>
<comment type="function">
    <text evidence="11">ATP-binding RNA helicase involved in translation initiation. Remodels RNA in response to ADP and ATP concentrations by facilitating disruption, but also formation of RNA duplexes.</text>
</comment>
<dbReference type="OrthoDB" id="196131at2759"/>
<evidence type="ECO:0000256" key="11">
    <source>
        <dbReference type="ARBA" id="ARBA00025161"/>
    </source>
</evidence>
<evidence type="ECO:0000259" key="17">
    <source>
        <dbReference type="PROSITE" id="PS51194"/>
    </source>
</evidence>
<dbReference type="VEuPathDB" id="MicrosporidiaDB:DI09_119p70"/>
<dbReference type="GO" id="GO:0003723">
    <property type="term" value="F:RNA binding"/>
    <property type="evidence" value="ECO:0007669"/>
    <property type="project" value="UniProtKB-KW"/>
</dbReference>
<feature type="domain" description="DEAD-box RNA helicase Q" evidence="18">
    <location>
        <begin position="240"/>
        <end position="268"/>
    </location>
</feature>
<dbReference type="SUPFAM" id="SSF52540">
    <property type="entry name" value="P-loop containing nucleoside triphosphate hydrolases"/>
    <property type="match status" value="1"/>
</dbReference>
<dbReference type="Gene3D" id="3.40.50.300">
    <property type="entry name" value="P-loop containing nucleotide triphosphate hydrolases"/>
    <property type="match status" value="2"/>
</dbReference>
<dbReference type="InterPro" id="IPR027417">
    <property type="entry name" value="P-loop_NTPase"/>
</dbReference>
<dbReference type="PROSITE" id="PS00039">
    <property type="entry name" value="DEAD_ATP_HELICASE"/>
    <property type="match status" value="1"/>
</dbReference>
<dbReference type="GO" id="GO:0005524">
    <property type="term" value="F:ATP binding"/>
    <property type="evidence" value="ECO:0007669"/>
    <property type="project" value="UniProtKB-KW"/>
</dbReference>
<keyword evidence="2" id="KW-0396">Initiation factor</keyword>
<evidence type="ECO:0000313" key="20">
    <source>
        <dbReference type="Proteomes" id="UP000029725"/>
    </source>
</evidence>
<dbReference type="FunFam" id="3.40.50.300:FF:000008">
    <property type="entry name" value="ATP-dependent RNA helicase RhlB"/>
    <property type="match status" value="1"/>
</dbReference>
<dbReference type="RefSeq" id="XP_013239440.1">
    <property type="nucleotide sequence ID" value="XM_013383986.1"/>
</dbReference>
<dbReference type="SMART" id="SM00490">
    <property type="entry name" value="HELICc"/>
    <property type="match status" value="1"/>
</dbReference>
<protein>
    <recommendedName>
        <fullName evidence="9">ATP-dependent RNA helicase DED1</fullName>
        <ecNumber evidence="1">3.6.4.13</ecNumber>
    </recommendedName>
    <alternativeName>
        <fullName evidence="10">ATP-dependent RNA helicase ded1</fullName>
    </alternativeName>
</protein>
<feature type="compositionally biased region" description="Low complexity" evidence="15">
    <location>
        <begin position="55"/>
        <end position="68"/>
    </location>
</feature>
<dbReference type="FunFam" id="3.40.50.300:FF:000397">
    <property type="entry name" value="Probable ATP-dependent RNA helicase DDX4"/>
    <property type="match status" value="1"/>
</dbReference>
<proteinExistence type="inferred from homology"/>
<dbReference type="GeneID" id="25258115"/>
<feature type="domain" description="Helicase ATP-binding" evidence="16">
    <location>
        <begin position="271"/>
        <end position="460"/>
    </location>
</feature>
<dbReference type="GO" id="GO:0003724">
    <property type="term" value="F:RNA helicase activity"/>
    <property type="evidence" value="ECO:0007669"/>
    <property type="project" value="UniProtKB-EC"/>
</dbReference>
<dbReference type="InterPro" id="IPR011545">
    <property type="entry name" value="DEAD/DEAH_box_helicase_dom"/>
</dbReference>
<accession>A0A098VVW8</accession>
<evidence type="ECO:0000313" key="19">
    <source>
        <dbReference type="EMBL" id="KGG53004.1"/>
    </source>
</evidence>
<keyword evidence="3 14" id="KW-0547">Nucleotide-binding</keyword>
<reference evidence="19 20" key="1">
    <citation type="submission" date="2014-04" db="EMBL/GenBank/DDBJ databases">
        <title>A new species of microsporidia sheds light on the evolution of extreme parasitism.</title>
        <authorList>
            <person name="Haag K.L."/>
            <person name="James T.Y."/>
            <person name="Larsson R."/>
            <person name="Schaer T.M."/>
            <person name="Refardt D."/>
            <person name="Pombert J.-F."/>
            <person name="Ebert D."/>
        </authorList>
    </citation>
    <scope>NUCLEOTIDE SEQUENCE [LARGE SCALE GENOMIC DNA]</scope>
    <source>
        <strain evidence="19 20">UGP3</strain>
        <tissue evidence="19">Spores</tissue>
    </source>
</reference>
<dbReference type="Proteomes" id="UP000029725">
    <property type="component" value="Unassembled WGS sequence"/>
</dbReference>
<dbReference type="HOGENOM" id="CLU_003041_16_3_1"/>
<evidence type="ECO:0000259" key="18">
    <source>
        <dbReference type="PROSITE" id="PS51195"/>
    </source>
</evidence>
<evidence type="ECO:0000256" key="14">
    <source>
        <dbReference type="RuleBase" id="RU000492"/>
    </source>
</evidence>
<evidence type="ECO:0000256" key="5">
    <source>
        <dbReference type="ARBA" id="ARBA00022806"/>
    </source>
</evidence>
<feature type="region of interest" description="Disordered" evidence="15">
    <location>
        <begin position="1"/>
        <end position="77"/>
    </location>
</feature>
<organism evidence="19 20">
    <name type="scientific">Mitosporidium daphniae</name>
    <dbReference type="NCBI Taxonomy" id="1485682"/>
    <lineage>
        <taxon>Eukaryota</taxon>
        <taxon>Fungi</taxon>
        <taxon>Fungi incertae sedis</taxon>
        <taxon>Microsporidia</taxon>
        <taxon>Mitosporidium</taxon>
    </lineage>
</organism>
<keyword evidence="4 14" id="KW-0378">Hydrolase</keyword>
<comment type="catalytic activity">
    <reaction evidence="12">
        <text>ATP + H2O = ADP + phosphate + H(+)</text>
        <dbReference type="Rhea" id="RHEA:13065"/>
        <dbReference type="ChEBI" id="CHEBI:15377"/>
        <dbReference type="ChEBI" id="CHEBI:15378"/>
        <dbReference type="ChEBI" id="CHEBI:30616"/>
        <dbReference type="ChEBI" id="CHEBI:43474"/>
        <dbReference type="ChEBI" id="CHEBI:456216"/>
        <dbReference type="EC" id="3.6.4.13"/>
    </reaction>
</comment>
<evidence type="ECO:0000256" key="10">
    <source>
        <dbReference type="ARBA" id="ARBA00024405"/>
    </source>
</evidence>
<feature type="compositionally biased region" description="Basic and acidic residues" evidence="15">
    <location>
        <begin position="44"/>
        <end position="54"/>
    </location>
</feature>
<dbReference type="GO" id="GO:0003743">
    <property type="term" value="F:translation initiation factor activity"/>
    <property type="evidence" value="ECO:0007669"/>
    <property type="project" value="UniProtKB-KW"/>
</dbReference>
<dbReference type="InterPro" id="IPR014001">
    <property type="entry name" value="Helicase_ATP-bd"/>
</dbReference>
<gene>
    <name evidence="19" type="ORF">DI09_119p70</name>
</gene>
<sequence>MHPNLKSSSSSSSLPKPGKSSPFAIKKIPSTSTSSVQSTLLSRSKGEPSDERIVSLKAKTSKTTSPSSEVVHRSVSGSTVVVSFESPKSEEISNSKSNTVESVEQVIQSLSDTSITTTYVPPHLRNKEPATKAFTKTQQPSSYVNPYTGESCTISESGSRWDTFESVSSAGRNRDRGLGKKASTSSTYFVRYDTRIRPRDPIFETKIFGERHVDTGINFSKYDGIPVDASGNNVPTPIESFSTECGIHSQLLENISLAGYSKPTPVQKFAIPIVTNKKDIMACAQTGSGKTAAFLLPIISELLTHGPSTDLISISRSRPSTAFPLALILSPTRELSVQIFEEALKFSYRSWVTPCVVYGGTDIRTQIHTLAKGADILVATPGRLVDMIERSRVNLSFVRYLVLDEADRMLDMGFEPDIRKIVLECQMPPKESRQTLLFSATFSKEIQALAKAFLSDYIFLKIGRVGSTSENIIQTVVDVEQCDKKSYLLDILTSTQSPNHRTLIFVEKKRDADILENALVREGILATSIHGDRTQEEREAALRKFRSAERPVLVATSVASRGLDIPDVRTVIIYDFPNDLDEYVHKIGRTGRVGNVGTAISFFSHENAPLASGLSALLRESRQRVPEFLDRLSAIAFRTGVNHHTKRGPGRQSRSTSGQPYQHHTQIRASTSSASTQRLSPSSWDFSSTRTGNTGSQSPPPPLSSWDDDIGKESPSPAGGLQWF</sequence>
<keyword evidence="7" id="KW-0694">RNA-binding</keyword>
<keyword evidence="5 14" id="KW-0347">Helicase</keyword>
<dbReference type="PROSITE" id="PS51192">
    <property type="entry name" value="HELICASE_ATP_BIND_1"/>
    <property type="match status" value="1"/>
</dbReference>
<feature type="compositionally biased region" description="Polar residues" evidence="15">
    <location>
        <begin position="652"/>
        <end position="695"/>
    </location>
</feature>
<evidence type="ECO:0000256" key="15">
    <source>
        <dbReference type="SAM" id="MobiDB-lite"/>
    </source>
</evidence>
<evidence type="ECO:0000256" key="3">
    <source>
        <dbReference type="ARBA" id="ARBA00022741"/>
    </source>
</evidence>
<dbReference type="EMBL" id="JMKJ01000021">
    <property type="protein sequence ID" value="KGG53004.1"/>
    <property type="molecule type" value="Genomic_DNA"/>
</dbReference>
<evidence type="ECO:0000256" key="8">
    <source>
        <dbReference type="ARBA" id="ARBA00024358"/>
    </source>
</evidence>
<evidence type="ECO:0000256" key="6">
    <source>
        <dbReference type="ARBA" id="ARBA00022840"/>
    </source>
</evidence>
<evidence type="ECO:0000256" key="7">
    <source>
        <dbReference type="ARBA" id="ARBA00022884"/>
    </source>
</evidence>
<keyword evidence="2" id="KW-0648">Protein biosynthesis</keyword>
<dbReference type="CDD" id="cd18787">
    <property type="entry name" value="SF2_C_DEAD"/>
    <property type="match status" value="1"/>
</dbReference>